<dbReference type="EMBL" id="QMWP01000088">
    <property type="protein sequence ID" value="RLG70034.1"/>
    <property type="molecule type" value="Genomic_DNA"/>
</dbReference>
<evidence type="ECO:0000313" key="2">
    <source>
        <dbReference type="Proteomes" id="UP000278031"/>
    </source>
</evidence>
<dbReference type="Proteomes" id="UP000278031">
    <property type="component" value="Unassembled WGS sequence"/>
</dbReference>
<gene>
    <name evidence="1" type="ORF">DRO04_02465</name>
</gene>
<reference evidence="1 2" key="1">
    <citation type="submission" date="2018-06" db="EMBL/GenBank/DDBJ databases">
        <title>Extensive metabolic versatility and redundancy in microbially diverse, dynamic hydrothermal sediments.</title>
        <authorList>
            <person name="Dombrowski N."/>
            <person name="Teske A."/>
            <person name="Baker B.J."/>
        </authorList>
    </citation>
    <scope>NUCLEOTIDE SEQUENCE [LARGE SCALE GENOMIC DNA]</scope>
    <source>
        <strain evidence="1">B51_G17</strain>
    </source>
</reference>
<proteinExistence type="predicted"/>
<evidence type="ECO:0000313" key="1">
    <source>
        <dbReference type="EMBL" id="RLG70034.1"/>
    </source>
</evidence>
<accession>A0A497JGC6</accession>
<comment type="caution">
    <text evidence="1">The sequence shown here is derived from an EMBL/GenBank/DDBJ whole genome shotgun (WGS) entry which is preliminary data.</text>
</comment>
<dbReference type="AlphaFoldDB" id="A0A497JGC6"/>
<sequence>MAKIRSLAEIAAKWKDVTPRRAAYYAAGIRNPKKNWEEETLKATEAWSDGVTAAKDEDRFAKGVAKAGFARWQERALKKGAEQRRWEEGVRAFASEYEKGFAPYRDVIERTELPPRYAKGDERNYDRVKVIGQALHKTRIEQYK</sequence>
<protein>
    <submittedName>
        <fullName evidence="1">Uncharacterized protein</fullName>
    </submittedName>
</protein>
<name>A0A497JGC6_9ARCH</name>
<organism evidence="1 2">
    <name type="scientific">Candidatus Iainarchaeum sp</name>
    <dbReference type="NCBI Taxonomy" id="3101447"/>
    <lineage>
        <taxon>Archaea</taxon>
        <taxon>Candidatus Iainarchaeota</taxon>
        <taxon>Candidatus Iainarchaeia</taxon>
        <taxon>Candidatus Iainarchaeales</taxon>
        <taxon>Candidatus Iainarchaeaceae</taxon>
        <taxon>Candidatus Iainarchaeum</taxon>
    </lineage>
</organism>